<dbReference type="Proteomes" id="UP000828251">
    <property type="component" value="Unassembled WGS sequence"/>
</dbReference>
<organism evidence="1 2">
    <name type="scientific">Gossypium stocksii</name>
    <dbReference type="NCBI Taxonomy" id="47602"/>
    <lineage>
        <taxon>Eukaryota</taxon>
        <taxon>Viridiplantae</taxon>
        <taxon>Streptophyta</taxon>
        <taxon>Embryophyta</taxon>
        <taxon>Tracheophyta</taxon>
        <taxon>Spermatophyta</taxon>
        <taxon>Magnoliopsida</taxon>
        <taxon>eudicotyledons</taxon>
        <taxon>Gunneridae</taxon>
        <taxon>Pentapetalae</taxon>
        <taxon>rosids</taxon>
        <taxon>malvids</taxon>
        <taxon>Malvales</taxon>
        <taxon>Malvaceae</taxon>
        <taxon>Malvoideae</taxon>
        <taxon>Gossypium</taxon>
    </lineage>
</organism>
<gene>
    <name evidence="1" type="ORF">J1N35_024835</name>
</gene>
<accession>A0A9D3V540</accession>
<evidence type="ECO:0000313" key="2">
    <source>
        <dbReference type="Proteomes" id="UP000828251"/>
    </source>
</evidence>
<protein>
    <submittedName>
        <fullName evidence="1">Uncharacterized protein</fullName>
    </submittedName>
</protein>
<proteinExistence type="predicted"/>
<sequence length="79" mass="9085">MIVCWRCLCIIRGSLRSLKFVGTCNRLDSYMCLACEWASHHRINGGSRESGPLHGNVREGPEQVRRWLDIDHLVGDKFQ</sequence>
<reference evidence="1 2" key="1">
    <citation type="journal article" date="2021" name="Plant Biotechnol. J.">
        <title>Multi-omics assisted identification of the key and species-specific regulatory components of drought-tolerant mechanisms in Gossypium stocksii.</title>
        <authorList>
            <person name="Yu D."/>
            <person name="Ke L."/>
            <person name="Zhang D."/>
            <person name="Wu Y."/>
            <person name="Sun Y."/>
            <person name="Mei J."/>
            <person name="Sun J."/>
            <person name="Sun Y."/>
        </authorList>
    </citation>
    <scope>NUCLEOTIDE SEQUENCE [LARGE SCALE GENOMIC DNA]</scope>
    <source>
        <strain evidence="2">cv. E1</strain>
        <tissue evidence="1">Leaf</tissue>
    </source>
</reference>
<keyword evidence="2" id="KW-1185">Reference proteome</keyword>
<name>A0A9D3V540_9ROSI</name>
<dbReference type="AlphaFoldDB" id="A0A9D3V540"/>
<evidence type="ECO:0000313" key="1">
    <source>
        <dbReference type="EMBL" id="KAH1072507.1"/>
    </source>
</evidence>
<comment type="caution">
    <text evidence="1">The sequence shown here is derived from an EMBL/GenBank/DDBJ whole genome shotgun (WGS) entry which is preliminary data.</text>
</comment>
<dbReference type="EMBL" id="JAIQCV010000008">
    <property type="protein sequence ID" value="KAH1072507.1"/>
    <property type="molecule type" value="Genomic_DNA"/>
</dbReference>